<dbReference type="FunFam" id="1.20.5.500:FF:000007">
    <property type="entry name" value="ATPase inhibitor, putative"/>
    <property type="match status" value="1"/>
</dbReference>
<evidence type="ECO:0000313" key="8">
    <source>
        <dbReference type="Proteomes" id="UP000079169"/>
    </source>
</evidence>
<evidence type="ECO:0000256" key="6">
    <source>
        <dbReference type="ARBA" id="ARBA00030036"/>
    </source>
</evidence>
<evidence type="ECO:0000256" key="1">
    <source>
        <dbReference type="ARBA" id="ARBA00004173"/>
    </source>
</evidence>
<feature type="region of interest" description="Disordered" evidence="7">
    <location>
        <begin position="30"/>
        <end position="49"/>
    </location>
</feature>
<dbReference type="Gene3D" id="1.20.5.500">
    <property type="entry name" value="Single helix bin"/>
    <property type="match status" value="1"/>
</dbReference>
<evidence type="ECO:0000256" key="2">
    <source>
        <dbReference type="ARBA" id="ARBA00010901"/>
    </source>
</evidence>
<evidence type="ECO:0000256" key="3">
    <source>
        <dbReference type="ARBA" id="ARBA00022946"/>
    </source>
</evidence>
<dbReference type="PANTHER" id="PTHR48417:SF1">
    <property type="entry name" value="ATP SYNTHASE F1 SUBUNIT EPSILON"/>
    <property type="match status" value="1"/>
</dbReference>
<name>A0A1S3D1M6_DIACI</name>
<keyword evidence="3" id="KW-0809">Transit peptide</keyword>
<keyword evidence="4" id="KW-0175">Coiled coil</keyword>
<dbReference type="GO" id="GO:0005739">
    <property type="term" value="C:mitochondrion"/>
    <property type="evidence" value="ECO:0007669"/>
    <property type="project" value="UniProtKB-SubCell"/>
</dbReference>
<dbReference type="PaxDb" id="121845-A0A1S3D1M6"/>
<evidence type="ECO:0000313" key="9">
    <source>
        <dbReference type="RefSeq" id="XP_008472380.1"/>
    </source>
</evidence>
<comment type="similarity">
    <text evidence="2">Belongs to the ATPase inhibitor family.</text>
</comment>
<dbReference type="OMA" id="FCEAPAR"/>
<comment type="subcellular location">
    <subcellularLocation>
        <location evidence="1">Mitochondrion</location>
    </subcellularLocation>
</comment>
<dbReference type="KEGG" id="dci:103509535"/>
<reference evidence="9" key="1">
    <citation type="submission" date="2025-08" db="UniProtKB">
        <authorList>
            <consortium name="RefSeq"/>
        </authorList>
    </citation>
    <scope>IDENTIFICATION</scope>
</reference>
<dbReference type="STRING" id="121845.A0A1S3D1M6"/>
<dbReference type="SUPFAM" id="SSF64602">
    <property type="entry name" value="F1 ATPase inhibitor, IF1, C-terminal domain"/>
    <property type="match status" value="1"/>
</dbReference>
<dbReference type="PANTHER" id="PTHR48417">
    <property type="entry name" value="ATP SYNTHASE F1 SUBUNIT EPSILON"/>
    <property type="match status" value="1"/>
</dbReference>
<dbReference type="GeneID" id="103509535"/>
<gene>
    <name evidence="9" type="primary">LOC103509535</name>
</gene>
<feature type="compositionally biased region" description="Gly residues" evidence="7">
    <location>
        <begin position="30"/>
        <end position="44"/>
    </location>
</feature>
<dbReference type="Proteomes" id="UP000079169">
    <property type="component" value="Unplaced"/>
</dbReference>
<proteinExistence type="inferred from homology"/>
<keyword evidence="5" id="KW-0496">Mitochondrion</keyword>
<organism evidence="8 9">
    <name type="scientific">Diaphorina citri</name>
    <name type="common">Asian citrus psyllid</name>
    <dbReference type="NCBI Taxonomy" id="121845"/>
    <lineage>
        <taxon>Eukaryota</taxon>
        <taxon>Metazoa</taxon>
        <taxon>Ecdysozoa</taxon>
        <taxon>Arthropoda</taxon>
        <taxon>Hexapoda</taxon>
        <taxon>Insecta</taxon>
        <taxon>Pterygota</taxon>
        <taxon>Neoptera</taxon>
        <taxon>Paraneoptera</taxon>
        <taxon>Hemiptera</taxon>
        <taxon>Sternorrhyncha</taxon>
        <taxon>Psylloidea</taxon>
        <taxon>Psyllidae</taxon>
        <taxon>Diaphorininae</taxon>
        <taxon>Diaphorina</taxon>
    </lineage>
</organism>
<dbReference type="AlphaFoldDB" id="A0A1S3D1M6"/>
<evidence type="ECO:0000256" key="5">
    <source>
        <dbReference type="ARBA" id="ARBA00023128"/>
    </source>
</evidence>
<dbReference type="InterPro" id="IPR007648">
    <property type="entry name" value="ATPase_inhibitor_mt"/>
</dbReference>
<protein>
    <recommendedName>
        <fullName evidence="6">ATP synthase F1 subunit epsilon</fullName>
    </recommendedName>
</protein>
<keyword evidence="8" id="KW-1185">Reference proteome</keyword>
<dbReference type="GO" id="GO:0042030">
    <property type="term" value="F:ATPase inhibitor activity"/>
    <property type="evidence" value="ECO:0007669"/>
    <property type="project" value="InterPro"/>
</dbReference>
<dbReference type="RefSeq" id="XP_008472380.1">
    <property type="nucleotide sequence ID" value="XM_008474158.3"/>
</dbReference>
<dbReference type="Pfam" id="PF04568">
    <property type="entry name" value="IATP"/>
    <property type="match status" value="1"/>
</dbReference>
<evidence type="ECO:0000256" key="7">
    <source>
        <dbReference type="SAM" id="MobiDB-lite"/>
    </source>
</evidence>
<evidence type="ECO:0000256" key="4">
    <source>
        <dbReference type="ARBA" id="ARBA00023054"/>
    </source>
</evidence>
<accession>A0A1S3D1M6</accession>
<sequence>MALRKMLTSVTSSCSINLFHTCIRVCDVGGRGSGAGRGGGGGGSIRESGGKLGEMAAAKEDEYFYKKQKEQLAALRDHTHKEIAFHKEQIKRHKEAIERHQKIIKDSEHHHK</sequence>